<evidence type="ECO:0000256" key="1">
    <source>
        <dbReference type="ARBA" id="ARBA00022741"/>
    </source>
</evidence>
<evidence type="ECO:0000256" key="2">
    <source>
        <dbReference type="ARBA" id="ARBA00022840"/>
    </source>
</evidence>
<dbReference type="GO" id="GO:0007018">
    <property type="term" value="P:microtubule-based movement"/>
    <property type="evidence" value="ECO:0007669"/>
    <property type="project" value="InterPro"/>
</dbReference>
<dbReference type="Gene3D" id="3.40.850.10">
    <property type="entry name" value="Kinesin motor domain"/>
    <property type="match status" value="1"/>
</dbReference>
<feature type="compositionally biased region" description="Basic and acidic residues" evidence="5">
    <location>
        <begin position="996"/>
        <end position="1006"/>
    </location>
</feature>
<dbReference type="InterPro" id="IPR027640">
    <property type="entry name" value="Kinesin-like_fam"/>
</dbReference>
<protein>
    <recommendedName>
        <fullName evidence="6">Kinesin motor domain-containing protein</fullName>
    </recommendedName>
</protein>
<dbReference type="PANTHER" id="PTHR47969:SF29">
    <property type="entry name" value="KINESIN-LIKE PROTEIN"/>
    <property type="match status" value="1"/>
</dbReference>
<keyword evidence="4" id="KW-0175">Coiled coil</keyword>
<dbReference type="PROSITE" id="PS00411">
    <property type="entry name" value="KINESIN_MOTOR_1"/>
    <property type="match status" value="1"/>
</dbReference>
<feature type="region of interest" description="Disordered" evidence="5">
    <location>
        <begin position="942"/>
        <end position="1020"/>
    </location>
</feature>
<dbReference type="PANTHER" id="PTHR47969">
    <property type="entry name" value="CHROMOSOME-ASSOCIATED KINESIN KIF4A-RELATED"/>
    <property type="match status" value="1"/>
</dbReference>
<accession>A0A0M0JL29</accession>
<name>A0A0M0JL29_9EUKA</name>
<evidence type="ECO:0000313" key="7">
    <source>
        <dbReference type="EMBL" id="KOO27195.1"/>
    </source>
</evidence>
<dbReference type="EMBL" id="JWZX01002746">
    <property type="protein sequence ID" value="KOO27195.1"/>
    <property type="molecule type" value="Genomic_DNA"/>
</dbReference>
<dbReference type="GO" id="GO:0005524">
    <property type="term" value="F:ATP binding"/>
    <property type="evidence" value="ECO:0007669"/>
    <property type="project" value="UniProtKB-UniRule"/>
</dbReference>
<dbReference type="SMART" id="SM00129">
    <property type="entry name" value="KISc"/>
    <property type="match status" value="1"/>
</dbReference>
<reference evidence="8" key="1">
    <citation type="journal article" date="2015" name="PLoS Genet.">
        <title>Genome Sequence and Transcriptome Analyses of Chrysochromulina tobin: Metabolic Tools for Enhanced Algal Fitness in the Prominent Order Prymnesiales (Haptophyceae).</title>
        <authorList>
            <person name="Hovde B.T."/>
            <person name="Deodato C.R."/>
            <person name="Hunsperger H.M."/>
            <person name="Ryken S.A."/>
            <person name="Yost W."/>
            <person name="Jha R.K."/>
            <person name="Patterson J."/>
            <person name="Monnat R.J. Jr."/>
            <person name="Barlow S.B."/>
            <person name="Starkenburg S.R."/>
            <person name="Cattolico R.A."/>
        </authorList>
    </citation>
    <scope>NUCLEOTIDE SEQUENCE</scope>
    <source>
        <strain evidence="8">CCMP291</strain>
    </source>
</reference>
<feature type="region of interest" description="Disordered" evidence="5">
    <location>
        <begin position="587"/>
        <end position="609"/>
    </location>
</feature>
<dbReference type="InterPro" id="IPR019821">
    <property type="entry name" value="Kinesin_motor_CS"/>
</dbReference>
<dbReference type="GO" id="GO:0003777">
    <property type="term" value="F:microtubule motor activity"/>
    <property type="evidence" value="ECO:0007669"/>
    <property type="project" value="InterPro"/>
</dbReference>
<comment type="caution">
    <text evidence="7">The sequence shown here is derived from an EMBL/GenBank/DDBJ whole genome shotgun (WGS) entry which is preliminary data.</text>
</comment>
<feature type="compositionally biased region" description="Gly residues" evidence="5">
    <location>
        <begin position="359"/>
        <end position="368"/>
    </location>
</feature>
<evidence type="ECO:0000259" key="6">
    <source>
        <dbReference type="PROSITE" id="PS50067"/>
    </source>
</evidence>
<dbReference type="GO" id="GO:0005875">
    <property type="term" value="C:microtubule associated complex"/>
    <property type="evidence" value="ECO:0007669"/>
    <property type="project" value="TreeGrafter"/>
</dbReference>
<gene>
    <name evidence="7" type="ORF">Ctob_003103</name>
</gene>
<feature type="compositionally biased region" description="Basic and acidic residues" evidence="5">
    <location>
        <begin position="731"/>
        <end position="750"/>
    </location>
</feature>
<keyword evidence="3" id="KW-0505">Motor protein</keyword>
<dbReference type="PRINTS" id="PR00380">
    <property type="entry name" value="KINESINHEAVY"/>
</dbReference>
<dbReference type="InterPro" id="IPR036961">
    <property type="entry name" value="Kinesin_motor_dom_sf"/>
</dbReference>
<feature type="region of interest" description="Disordered" evidence="5">
    <location>
        <begin position="469"/>
        <end position="492"/>
    </location>
</feature>
<evidence type="ECO:0000256" key="4">
    <source>
        <dbReference type="SAM" id="Coils"/>
    </source>
</evidence>
<dbReference type="GO" id="GO:0051231">
    <property type="term" value="P:spindle elongation"/>
    <property type="evidence" value="ECO:0007669"/>
    <property type="project" value="TreeGrafter"/>
</dbReference>
<dbReference type="GO" id="GO:0007052">
    <property type="term" value="P:mitotic spindle organization"/>
    <property type="evidence" value="ECO:0007669"/>
    <property type="project" value="TreeGrafter"/>
</dbReference>
<dbReference type="GO" id="GO:0008017">
    <property type="term" value="F:microtubule binding"/>
    <property type="evidence" value="ECO:0007669"/>
    <property type="project" value="InterPro"/>
</dbReference>
<feature type="domain" description="Kinesin motor" evidence="6">
    <location>
        <begin position="11"/>
        <end position="344"/>
    </location>
</feature>
<dbReference type="AlphaFoldDB" id="A0A0M0JL29"/>
<keyword evidence="8" id="KW-1185">Reference proteome</keyword>
<dbReference type="PROSITE" id="PS50067">
    <property type="entry name" value="KINESIN_MOTOR_2"/>
    <property type="match status" value="1"/>
</dbReference>
<feature type="region of interest" description="Disordered" evidence="5">
    <location>
        <begin position="352"/>
        <end position="376"/>
    </location>
</feature>
<feature type="region of interest" description="Disordered" evidence="5">
    <location>
        <begin position="663"/>
        <end position="750"/>
    </location>
</feature>
<feature type="compositionally biased region" description="Basic and acidic residues" evidence="5">
    <location>
        <begin position="971"/>
        <end position="985"/>
    </location>
</feature>
<feature type="coiled-coil region" evidence="4">
    <location>
        <begin position="1032"/>
        <end position="1077"/>
    </location>
</feature>
<organism evidence="7 8">
    <name type="scientific">Chrysochromulina tobinii</name>
    <dbReference type="NCBI Taxonomy" id="1460289"/>
    <lineage>
        <taxon>Eukaryota</taxon>
        <taxon>Haptista</taxon>
        <taxon>Haptophyta</taxon>
        <taxon>Prymnesiophyceae</taxon>
        <taxon>Prymnesiales</taxon>
        <taxon>Chrysochromulinaceae</taxon>
        <taxon>Chrysochromulina</taxon>
    </lineage>
</organism>
<evidence type="ECO:0000256" key="3">
    <source>
        <dbReference type="PROSITE-ProRule" id="PRU00283"/>
    </source>
</evidence>
<dbReference type="Pfam" id="PF00225">
    <property type="entry name" value="Kinesin"/>
    <property type="match status" value="1"/>
</dbReference>
<dbReference type="Pfam" id="PF25764">
    <property type="entry name" value="KIF21A_4th"/>
    <property type="match status" value="1"/>
</dbReference>
<feature type="compositionally biased region" description="Polar residues" evidence="5">
    <location>
        <begin position="1008"/>
        <end position="1020"/>
    </location>
</feature>
<comment type="similarity">
    <text evidence="3">Belongs to the TRAFAC class myosin-kinesin ATPase superfamily. Kinesin family.</text>
</comment>
<dbReference type="OrthoDB" id="3176171at2759"/>
<evidence type="ECO:0000313" key="8">
    <source>
        <dbReference type="Proteomes" id="UP000037460"/>
    </source>
</evidence>
<evidence type="ECO:0000256" key="5">
    <source>
        <dbReference type="SAM" id="MobiDB-lite"/>
    </source>
</evidence>
<feature type="compositionally biased region" description="Low complexity" evidence="5">
    <location>
        <begin position="472"/>
        <end position="487"/>
    </location>
</feature>
<dbReference type="InterPro" id="IPR001752">
    <property type="entry name" value="Kinesin_motor_dom"/>
</dbReference>
<keyword evidence="1 3" id="KW-0547">Nucleotide-binding</keyword>
<feature type="binding site" evidence="3">
    <location>
        <begin position="90"/>
        <end position="97"/>
    </location>
    <ligand>
        <name>ATP</name>
        <dbReference type="ChEBI" id="CHEBI:30616"/>
    </ligand>
</feature>
<proteinExistence type="inferred from homology"/>
<keyword evidence="2 3" id="KW-0067">ATP-binding</keyword>
<dbReference type="InterPro" id="IPR027417">
    <property type="entry name" value="P-loop_NTPase"/>
</dbReference>
<feature type="compositionally biased region" description="Low complexity" evidence="5">
    <location>
        <begin position="693"/>
        <end position="704"/>
    </location>
</feature>
<dbReference type="SUPFAM" id="SSF52540">
    <property type="entry name" value="P-loop containing nucleoside triphosphate hydrolases"/>
    <property type="match status" value="1"/>
</dbReference>
<sequence length="1119" mass="121325">MPAEDERADDHVKVAVRVRPMIPKEKLEQQSLCLKVHPAERQLVVGKDRAFTFDFVFGEDASQQSVYDEACAPLVEACMQGYNATVFAYGQTGSGKTYTMGSGSLSCVAPEMRGVVPRVVDGLFEALRARADEAEFLVRATYLEIYNEEVKDLLNPRTPAKSISIREDASGGIFLTGVHERAVGAKEELFECLEAGSAWRATGSTLMNAVSSRSHSLFSVIVEQRPKGAGAERIVSKLHLVDLAGSERAKKTGAVGQRFKESVSINQGLMALGNVIAALCDQQGRHKSSLAQHVPYRESKLTRLLQDSLGGNTRTLMVACVSPADGNLDESLNTLRRASGLSPLALSATLDSVRSGGSERSGGAGGGIEAADEGPLHLTCSPSRAYAERLEADDEVLCGDEELSEKMLEAPTDDDGTAAAAVAAAAAEGAGGEVVAAVVGRSLPASEEIAALERDIRELDREREQLQNDQRQLSSQAAAAAAESESLSLDHEAQQQQITASVRDLTLNIRLKEELIRDLMRADQESKSVVQSYQERLGEMSRQIVTLQEELHSTKLEMESAERQAGKSEEQKRSLRLEYERRLKETESRLGEMRRKQREQERALKSREDAERKLAELHAEVARMKSQQSGLRDALRAKQERYEQRRLEGERELLMLRKQSEEYVKKGATSRLPLSARPEAATPNGRTSNGTPAVASKPAATARKAAADAEGCSRPSLIPSPSKAAPAAHAAHAEAREARDAREAREAREAAAEQVALEEALLKRKEAADALALPQLLTERREAQERLAELEALGEAGGAELLDAAAQSELRALEEQLEDLTATLEFRNSAIGELRESIGQMGGGMPSTEQLDAQLAHMSLPVARRVLSANLSRLLELRHDQKIKARQLEAAELALSDKDAAVAAAQAAARQAAADAERRLEHAHARHVRELIEQQRVVQTLQAQLQHAKAPSRASQHDQPPPPAGAPTGADADRSAAEATGRDGEVVTSALTPSRSESRSADERTPDSVASSVARSPSQQTLEVLGKDNFYYKQANRELRRKLRDAAAAADTQQLELEAARERAAAERQLHATLLAELQAERDALANLKAYLAAHPGATPTRITKSALKEIGRDWTVSS</sequence>
<dbReference type="Proteomes" id="UP000037460">
    <property type="component" value="Unassembled WGS sequence"/>
</dbReference>